<reference evidence="2 3" key="1">
    <citation type="submission" date="2023-02" db="EMBL/GenBank/DDBJ databases">
        <authorList>
            <person name="Mo P."/>
        </authorList>
    </citation>
    <scope>NUCLEOTIDE SEQUENCE [LARGE SCALE GENOMIC DNA]</scope>
    <source>
        <strain evidence="2 3">HUAS 3</strain>
    </source>
</reference>
<dbReference type="Proteomes" id="UP001219605">
    <property type="component" value="Chromosome"/>
</dbReference>
<keyword evidence="1" id="KW-0472">Membrane</keyword>
<keyword evidence="3" id="KW-1185">Reference proteome</keyword>
<evidence type="ECO:0000256" key="1">
    <source>
        <dbReference type="SAM" id="Phobius"/>
    </source>
</evidence>
<organism evidence="2 3">
    <name type="scientific">Micromonospora cathayae</name>
    <dbReference type="NCBI Taxonomy" id="3028804"/>
    <lineage>
        <taxon>Bacteria</taxon>
        <taxon>Bacillati</taxon>
        <taxon>Actinomycetota</taxon>
        <taxon>Actinomycetes</taxon>
        <taxon>Micromonosporales</taxon>
        <taxon>Micromonosporaceae</taxon>
        <taxon>Micromonospora</taxon>
    </lineage>
</organism>
<dbReference type="EMBL" id="CP118615">
    <property type="protein sequence ID" value="WDZ87163.1"/>
    <property type="molecule type" value="Genomic_DNA"/>
</dbReference>
<protein>
    <submittedName>
        <fullName evidence="2">Uncharacterized protein</fullName>
    </submittedName>
</protein>
<keyword evidence="1" id="KW-0812">Transmembrane</keyword>
<sequence length="87" mass="9271">MNRTRIIAHLAGSAGFTGIWVGAVAIAPGPADWRLLAAGAIPPAVAVASLLLQWAADQHHDREAVVVSARRPSPYPREVTERLEVAR</sequence>
<feature type="transmembrane region" description="Helical" evidence="1">
    <location>
        <begin position="7"/>
        <end position="27"/>
    </location>
</feature>
<evidence type="ECO:0000313" key="2">
    <source>
        <dbReference type="EMBL" id="WDZ87163.1"/>
    </source>
</evidence>
<evidence type="ECO:0000313" key="3">
    <source>
        <dbReference type="Proteomes" id="UP001219605"/>
    </source>
</evidence>
<proteinExistence type="predicted"/>
<gene>
    <name evidence="2" type="ORF">PVK37_12545</name>
</gene>
<name>A0ABY7ZWA3_9ACTN</name>
<keyword evidence="1" id="KW-1133">Transmembrane helix</keyword>
<accession>A0ABY7ZWA3</accession>
<dbReference type="RefSeq" id="WP_275034060.1">
    <property type="nucleotide sequence ID" value="NZ_CP118615.1"/>
</dbReference>
<feature type="transmembrane region" description="Helical" evidence="1">
    <location>
        <begin position="33"/>
        <end position="52"/>
    </location>
</feature>